<name>A0ABP8XHF2_9PSEU</name>
<dbReference type="Proteomes" id="UP001500325">
    <property type="component" value="Unassembled WGS sequence"/>
</dbReference>
<accession>A0ABP8XHF2</accession>
<comment type="caution">
    <text evidence="1">The sequence shown here is derived from an EMBL/GenBank/DDBJ whole genome shotgun (WGS) entry which is preliminary data.</text>
</comment>
<evidence type="ECO:0000313" key="1">
    <source>
        <dbReference type="EMBL" id="GAA4708208.1"/>
    </source>
</evidence>
<proteinExistence type="predicted"/>
<reference evidence="2" key="1">
    <citation type="journal article" date="2019" name="Int. J. Syst. Evol. Microbiol.">
        <title>The Global Catalogue of Microorganisms (GCM) 10K type strain sequencing project: providing services to taxonomists for standard genome sequencing and annotation.</title>
        <authorList>
            <consortium name="The Broad Institute Genomics Platform"/>
            <consortium name="The Broad Institute Genome Sequencing Center for Infectious Disease"/>
            <person name="Wu L."/>
            <person name="Ma J."/>
        </authorList>
    </citation>
    <scope>NUCLEOTIDE SEQUENCE [LARGE SCALE GENOMIC DNA]</scope>
    <source>
        <strain evidence="2">JCM 18055</strain>
    </source>
</reference>
<dbReference type="RefSeq" id="WP_345383843.1">
    <property type="nucleotide sequence ID" value="NZ_BAABIC010000025.1"/>
</dbReference>
<dbReference type="Pfam" id="PF11927">
    <property type="entry name" value="HODM_asu-like"/>
    <property type="match status" value="1"/>
</dbReference>
<gene>
    <name evidence="1" type="ORF">GCM10023215_56840</name>
</gene>
<dbReference type="EMBL" id="BAABIC010000025">
    <property type="protein sequence ID" value="GAA4708208.1"/>
    <property type="molecule type" value="Genomic_DNA"/>
</dbReference>
<keyword evidence="2" id="KW-1185">Reference proteome</keyword>
<sequence>MFLIRTYLVSLDELARGPAWRERFGRVLAEPPEDMADYKGLVRHRDAAARWLLDT</sequence>
<protein>
    <recommendedName>
        <fullName evidence="3">NIPSNAP protein</fullName>
    </recommendedName>
</protein>
<dbReference type="InterPro" id="IPR021848">
    <property type="entry name" value="HODM_asu-like"/>
</dbReference>
<organism evidence="1 2">
    <name type="scientific">Pseudonocardia yuanmonensis</name>
    <dbReference type="NCBI Taxonomy" id="1095914"/>
    <lineage>
        <taxon>Bacteria</taxon>
        <taxon>Bacillati</taxon>
        <taxon>Actinomycetota</taxon>
        <taxon>Actinomycetes</taxon>
        <taxon>Pseudonocardiales</taxon>
        <taxon>Pseudonocardiaceae</taxon>
        <taxon>Pseudonocardia</taxon>
    </lineage>
</organism>
<evidence type="ECO:0000313" key="2">
    <source>
        <dbReference type="Proteomes" id="UP001500325"/>
    </source>
</evidence>
<evidence type="ECO:0008006" key="3">
    <source>
        <dbReference type="Google" id="ProtNLM"/>
    </source>
</evidence>